<dbReference type="GO" id="GO:0004222">
    <property type="term" value="F:metalloendopeptidase activity"/>
    <property type="evidence" value="ECO:0007669"/>
    <property type="project" value="InterPro"/>
</dbReference>
<dbReference type="OrthoDB" id="5808441at2759"/>
<name>A0A9P0G205_9CUCU</name>
<dbReference type="EMBL" id="OV651813">
    <property type="protein sequence ID" value="CAH1098839.1"/>
    <property type="molecule type" value="Genomic_DNA"/>
</dbReference>
<evidence type="ECO:0000259" key="2">
    <source>
        <dbReference type="Pfam" id="PF01431"/>
    </source>
</evidence>
<dbReference type="PANTHER" id="PTHR11733">
    <property type="entry name" value="ZINC METALLOPROTEASE FAMILY M13 NEPRILYSIN-RELATED"/>
    <property type="match status" value="1"/>
</dbReference>
<keyword evidence="1" id="KW-0732">Signal</keyword>
<protein>
    <recommendedName>
        <fullName evidence="2">Peptidase M13 C-terminal domain-containing protein</fullName>
    </recommendedName>
</protein>
<feature type="chain" id="PRO_5040282924" description="Peptidase M13 C-terminal domain-containing protein" evidence="1">
    <location>
        <begin position="20"/>
        <end position="738"/>
    </location>
</feature>
<dbReference type="InterPro" id="IPR024079">
    <property type="entry name" value="MetalloPept_cat_dom_sf"/>
</dbReference>
<gene>
    <name evidence="3" type="ORF">PSYICH_LOCUS1373</name>
</gene>
<organism evidence="3 4">
    <name type="scientific">Psylliodes chrysocephalus</name>
    <dbReference type="NCBI Taxonomy" id="3402493"/>
    <lineage>
        <taxon>Eukaryota</taxon>
        <taxon>Metazoa</taxon>
        <taxon>Ecdysozoa</taxon>
        <taxon>Arthropoda</taxon>
        <taxon>Hexapoda</taxon>
        <taxon>Insecta</taxon>
        <taxon>Pterygota</taxon>
        <taxon>Neoptera</taxon>
        <taxon>Endopterygota</taxon>
        <taxon>Coleoptera</taxon>
        <taxon>Polyphaga</taxon>
        <taxon>Cucujiformia</taxon>
        <taxon>Chrysomeloidea</taxon>
        <taxon>Chrysomelidae</taxon>
        <taxon>Galerucinae</taxon>
        <taxon>Alticini</taxon>
        <taxon>Psylliodes</taxon>
    </lineage>
</organism>
<dbReference type="GO" id="GO:0005886">
    <property type="term" value="C:plasma membrane"/>
    <property type="evidence" value="ECO:0007669"/>
    <property type="project" value="TreeGrafter"/>
</dbReference>
<keyword evidence="4" id="KW-1185">Reference proteome</keyword>
<sequence length="738" mass="85125">MFNFRSFILMTCFLVSVFSSNLEDVDFDFSDDISDKRFKRELKTGGNKASKTGKSLECVSPICKSATSQMLVAMDHYAEACEEFQELVCGNKIQINGLTMENFDVLNNYVNTKITYKSEKFLQDFKMFYESCTHYSIEFNFLKNLDFVNTLSAGDITEVFVESILTQSMPFFDIGLDIGTTDESYQFLLTLPGESYLKTHTLGWSILEKTQKGCLEITQDSIATKTIDLDAIHKNYTTCKHEMLLKYAKNFENVMISANKMTNNEAFLNELLELYQLNLLPTEFIRSTMNSRTFTEMTINEIKSKYGVIDWKLFFEKITSNKTFTGDEKVLVAFPGYFQNVFNALSKYDTGKLTKMLQQLTSLHLYYNLLTNQLNKKLYCMDLAQQIMPDVVSWILYDLSPAKKIFLAVYQSNKMFADLKKTLKKSFQDSSLDDMSKDKFVKKLDRLNLGLITSGDTNSTRDNYKFVKVRENFQDNVVSLLKNYRRFLYNVVGSKSSPATLLNFFVNGFYRKPVTFYTSDSIVLHPEIYKTVPTALPEHVRLAKLGFSLAQGIIRHFDSTGRLYMTDNIRSNDKYYDDLTIHMTEIFDKYYVKTPYEFHKSKLKFKPVSGKEFVNEMITDNAAFRLITESFGKVKKPKELPWIVNGSLTFNQTFFIAAGQEFCDDQSVATFMRDLLEKRHLPFQIKIRNIVSNSGLFTNSFSCVEGSSLWLDPSIIRQFPQAPDEYEDGGQAEGQYED</sequence>
<evidence type="ECO:0000313" key="4">
    <source>
        <dbReference type="Proteomes" id="UP001153636"/>
    </source>
</evidence>
<reference evidence="3" key="1">
    <citation type="submission" date="2022-01" db="EMBL/GenBank/DDBJ databases">
        <authorList>
            <person name="King R."/>
        </authorList>
    </citation>
    <scope>NUCLEOTIDE SEQUENCE</scope>
</reference>
<dbReference type="GO" id="GO:0016485">
    <property type="term" value="P:protein processing"/>
    <property type="evidence" value="ECO:0007669"/>
    <property type="project" value="TreeGrafter"/>
</dbReference>
<dbReference type="Gene3D" id="3.40.390.10">
    <property type="entry name" value="Collagenase (Catalytic Domain)"/>
    <property type="match status" value="1"/>
</dbReference>
<evidence type="ECO:0000256" key="1">
    <source>
        <dbReference type="SAM" id="SignalP"/>
    </source>
</evidence>
<dbReference type="Gene3D" id="1.10.1380.10">
    <property type="entry name" value="Neutral endopeptidase , domain2"/>
    <property type="match status" value="1"/>
</dbReference>
<dbReference type="SUPFAM" id="SSF55486">
    <property type="entry name" value="Metalloproteases ('zincins'), catalytic domain"/>
    <property type="match status" value="1"/>
</dbReference>
<dbReference type="InterPro" id="IPR000718">
    <property type="entry name" value="Peptidase_M13"/>
</dbReference>
<dbReference type="AlphaFoldDB" id="A0A9P0G205"/>
<dbReference type="InterPro" id="IPR042089">
    <property type="entry name" value="Peptidase_M13_dom_2"/>
</dbReference>
<accession>A0A9P0G205</accession>
<evidence type="ECO:0000313" key="3">
    <source>
        <dbReference type="EMBL" id="CAH1098839.1"/>
    </source>
</evidence>
<dbReference type="PANTHER" id="PTHR11733:SF229">
    <property type="entry name" value="NEPRILYSIN-2-LIKE PROTEIN"/>
    <property type="match status" value="1"/>
</dbReference>
<feature type="signal peptide" evidence="1">
    <location>
        <begin position="1"/>
        <end position="19"/>
    </location>
</feature>
<dbReference type="Pfam" id="PF01431">
    <property type="entry name" value="Peptidase_M13"/>
    <property type="match status" value="1"/>
</dbReference>
<proteinExistence type="predicted"/>
<feature type="domain" description="Peptidase M13 C-terminal" evidence="2">
    <location>
        <begin position="523"/>
        <end position="713"/>
    </location>
</feature>
<dbReference type="InterPro" id="IPR018497">
    <property type="entry name" value="Peptidase_M13_C"/>
</dbReference>
<dbReference type="Proteomes" id="UP001153636">
    <property type="component" value="Chromosome 1"/>
</dbReference>